<comment type="caution">
    <text evidence="10">The sequence shown here is derived from an EMBL/GenBank/DDBJ whole genome shotgun (WGS) entry which is preliminary data.</text>
</comment>
<keyword evidence="5 9" id="KW-1133">Transmembrane helix</keyword>
<dbReference type="PANTHER" id="PTHR12300">
    <property type="entry name" value="HVA22-LIKE PROTEINS"/>
    <property type="match status" value="1"/>
</dbReference>
<dbReference type="GO" id="GO:0030665">
    <property type="term" value="C:clathrin-coated vesicle membrane"/>
    <property type="evidence" value="ECO:0007669"/>
    <property type="project" value="UniProtKB-SubCell"/>
</dbReference>
<keyword evidence="3 9" id="KW-0812">Transmembrane</keyword>
<evidence type="ECO:0000256" key="7">
    <source>
        <dbReference type="ARBA" id="ARBA00023329"/>
    </source>
</evidence>
<dbReference type="InterPro" id="IPR004345">
    <property type="entry name" value="TB2_DP1_HVA22"/>
</dbReference>
<keyword evidence="7" id="KW-0968">Cytoplasmic vesicle</keyword>
<protein>
    <recommendedName>
        <fullName evidence="9">Receptor expression-enhancing protein</fullName>
    </recommendedName>
</protein>
<keyword evidence="6 9" id="KW-0472">Membrane</keyword>
<feature type="transmembrane region" description="Helical" evidence="9">
    <location>
        <begin position="124"/>
        <end position="142"/>
    </location>
</feature>
<dbReference type="GO" id="GO:0005789">
    <property type="term" value="C:endoplasmic reticulum membrane"/>
    <property type="evidence" value="ECO:0007669"/>
    <property type="project" value="UniProtKB-SubCell"/>
</dbReference>
<proteinExistence type="inferred from homology"/>
<evidence type="ECO:0000256" key="8">
    <source>
        <dbReference type="ARBA" id="ARBA00029431"/>
    </source>
</evidence>
<name>A0A553MW82_9TELE</name>
<keyword evidence="11" id="KW-1185">Reference proteome</keyword>
<evidence type="ECO:0000256" key="5">
    <source>
        <dbReference type="ARBA" id="ARBA00022989"/>
    </source>
</evidence>
<organism evidence="10 11">
    <name type="scientific">Danionella cerebrum</name>
    <dbReference type="NCBI Taxonomy" id="2873325"/>
    <lineage>
        <taxon>Eukaryota</taxon>
        <taxon>Metazoa</taxon>
        <taxon>Chordata</taxon>
        <taxon>Craniata</taxon>
        <taxon>Vertebrata</taxon>
        <taxon>Euteleostomi</taxon>
        <taxon>Actinopterygii</taxon>
        <taxon>Neopterygii</taxon>
        <taxon>Teleostei</taxon>
        <taxon>Ostariophysi</taxon>
        <taxon>Cypriniformes</taxon>
        <taxon>Danionidae</taxon>
        <taxon>Danioninae</taxon>
        <taxon>Danionella</taxon>
    </lineage>
</organism>
<gene>
    <name evidence="10" type="ORF">DNTS_031437</name>
</gene>
<dbReference type="STRING" id="623744.A0A553MW82"/>
<dbReference type="PANTHER" id="PTHR12300:SF133">
    <property type="entry name" value="RECEPTOR EXPRESSION-ENHANCING PROTEIN 6"/>
    <property type="match status" value="1"/>
</dbReference>
<reference evidence="10 11" key="1">
    <citation type="journal article" date="2019" name="Sci. Data">
        <title>Hybrid genome assembly and annotation of Danionella translucida.</title>
        <authorList>
            <person name="Kadobianskyi M."/>
            <person name="Schulze L."/>
            <person name="Schuelke M."/>
            <person name="Judkewitz B."/>
        </authorList>
    </citation>
    <scope>NUCLEOTIDE SEQUENCE [LARGE SCALE GENOMIC DNA]</scope>
    <source>
        <strain evidence="10 11">Bolton</strain>
    </source>
</reference>
<comment type="similarity">
    <text evidence="2 9">Belongs to the DP1 family.</text>
</comment>
<dbReference type="Proteomes" id="UP000316079">
    <property type="component" value="Unassembled WGS sequence"/>
</dbReference>
<sequence>MLSIFTKIKDRVEAFLSEKNIVTDCLNAIEEKTGIKKRYLAFGAAGVTGAYLLLGYGASLICNLIGFVYPAYFSHLFLEQTFSIKAIESPDKEDDTQWLTYWVIYGFFSVGEFFSDIFLHWFPFYYVCKCLFLLWCMAPVSWNGSQILYRHVVRPFFLRHEAAVDGMVSDVSVKAMTAAESVTREVLHTLVRNRTVAPADPDARRLPKTPKVTNLDDEEGKKTTLKTVVFLGMKL</sequence>
<evidence type="ECO:0000256" key="4">
    <source>
        <dbReference type="ARBA" id="ARBA00022824"/>
    </source>
</evidence>
<evidence type="ECO:0000256" key="1">
    <source>
        <dbReference type="ARBA" id="ARBA00004477"/>
    </source>
</evidence>
<evidence type="ECO:0000313" key="10">
    <source>
        <dbReference type="EMBL" id="TRY57452.1"/>
    </source>
</evidence>
<comment type="subcellular location">
    <subcellularLocation>
        <location evidence="8">Cytoplasmic vesicle</location>
        <location evidence="8">Clathrin-coated vesicle membrane</location>
        <topology evidence="8">Multi-pass membrane protein</topology>
    </subcellularLocation>
    <subcellularLocation>
        <location evidence="1">Endoplasmic reticulum membrane</location>
        <topology evidence="1">Multi-pass membrane protein</topology>
    </subcellularLocation>
    <subcellularLocation>
        <location evidence="9">Membrane</location>
        <topology evidence="9">Multi-pass membrane protein</topology>
    </subcellularLocation>
</comment>
<dbReference type="AlphaFoldDB" id="A0A553MW82"/>
<evidence type="ECO:0000256" key="6">
    <source>
        <dbReference type="ARBA" id="ARBA00023136"/>
    </source>
</evidence>
<evidence type="ECO:0000313" key="11">
    <source>
        <dbReference type="Proteomes" id="UP000316079"/>
    </source>
</evidence>
<dbReference type="EMBL" id="SRMA01027237">
    <property type="protein sequence ID" value="TRY57452.1"/>
    <property type="molecule type" value="Genomic_DNA"/>
</dbReference>
<dbReference type="OrthoDB" id="10009287at2759"/>
<evidence type="ECO:0000256" key="2">
    <source>
        <dbReference type="ARBA" id="ARBA00008573"/>
    </source>
</evidence>
<accession>A0A553MW82</accession>
<feature type="transmembrane region" description="Helical" evidence="9">
    <location>
        <begin position="39"/>
        <end position="69"/>
    </location>
</feature>
<evidence type="ECO:0000256" key="9">
    <source>
        <dbReference type="RuleBase" id="RU362006"/>
    </source>
</evidence>
<dbReference type="Pfam" id="PF03134">
    <property type="entry name" value="TB2_DP1_HVA22"/>
    <property type="match status" value="1"/>
</dbReference>
<evidence type="ECO:0000256" key="3">
    <source>
        <dbReference type="ARBA" id="ARBA00022692"/>
    </source>
</evidence>
<keyword evidence="4" id="KW-0256">Endoplasmic reticulum</keyword>
<feature type="transmembrane region" description="Helical" evidence="9">
    <location>
        <begin position="99"/>
        <end position="119"/>
    </location>
</feature>